<evidence type="ECO:0000256" key="1">
    <source>
        <dbReference type="ARBA" id="ARBA00004496"/>
    </source>
</evidence>
<dbReference type="AlphaFoldDB" id="A0A917FQK2"/>
<dbReference type="InterPro" id="IPR011006">
    <property type="entry name" value="CheY-like_superfamily"/>
</dbReference>
<keyword evidence="5" id="KW-0805">Transcription regulation</keyword>
<evidence type="ECO:0000313" key="11">
    <source>
        <dbReference type="EMBL" id="GGF99918.1"/>
    </source>
</evidence>
<protein>
    <submittedName>
        <fullName evidence="11">DNA-binding response regulator</fullName>
    </submittedName>
</protein>
<dbReference type="EMBL" id="BMGR01000004">
    <property type="protein sequence ID" value="GGF99918.1"/>
    <property type="molecule type" value="Genomic_DNA"/>
</dbReference>
<dbReference type="SUPFAM" id="SSF46689">
    <property type="entry name" value="Homeodomain-like"/>
    <property type="match status" value="1"/>
</dbReference>
<gene>
    <name evidence="11" type="ORF">GCM10010916_16470</name>
</gene>
<evidence type="ECO:0000259" key="10">
    <source>
        <dbReference type="PROSITE" id="PS50110"/>
    </source>
</evidence>
<dbReference type="PANTHER" id="PTHR42713">
    <property type="entry name" value="HISTIDINE KINASE-RELATED"/>
    <property type="match status" value="1"/>
</dbReference>
<dbReference type="RefSeq" id="WP_188530568.1">
    <property type="nucleotide sequence ID" value="NZ_BMGR01000004.1"/>
</dbReference>
<accession>A0A917FQK2</accession>
<dbReference type="PROSITE" id="PS50110">
    <property type="entry name" value="RESPONSE_REGULATORY"/>
    <property type="match status" value="1"/>
</dbReference>
<dbReference type="CDD" id="cd17536">
    <property type="entry name" value="REC_YesN-like"/>
    <property type="match status" value="1"/>
</dbReference>
<evidence type="ECO:0000259" key="9">
    <source>
        <dbReference type="PROSITE" id="PS01124"/>
    </source>
</evidence>
<dbReference type="Gene3D" id="3.40.50.2300">
    <property type="match status" value="1"/>
</dbReference>
<keyword evidence="2" id="KW-0963">Cytoplasm</keyword>
<dbReference type="InterPro" id="IPR051552">
    <property type="entry name" value="HptR"/>
</dbReference>
<dbReference type="PROSITE" id="PS01124">
    <property type="entry name" value="HTH_ARAC_FAMILY_2"/>
    <property type="match status" value="1"/>
</dbReference>
<dbReference type="PANTHER" id="PTHR42713:SF3">
    <property type="entry name" value="TRANSCRIPTIONAL REGULATORY PROTEIN HPTR"/>
    <property type="match status" value="1"/>
</dbReference>
<feature type="domain" description="HTH araC/xylS-type" evidence="9">
    <location>
        <begin position="415"/>
        <end position="517"/>
    </location>
</feature>
<evidence type="ECO:0000256" key="7">
    <source>
        <dbReference type="ARBA" id="ARBA00023163"/>
    </source>
</evidence>
<evidence type="ECO:0000256" key="5">
    <source>
        <dbReference type="ARBA" id="ARBA00023015"/>
    </source>
</evidence>
<comment type="subcellular location">
    <subcellularLocation>
        <location evidence="1">Cytoplasm</location>
    </subcellularLocation>
</comment>
<dbReference type="Pfam" id="PF00072">
    <property type="entry name" value="Response_reg"/>
    <property type="match status" value="1"/>
</dbReference>
<reference evidence="11" key="2">
    <citation type="submission" date="2020-09" db="EMBL/GenBank/DDBJ databases">
        <authorList>
            <person name="Sun Q."/>
            <person name="Zhou Y."/>
        </authorList>
    </citation>
    <scope>NUCLEOTIDE SEQUENCE</scope>
    <source>
        <strain evidence="11">CGMCC 1.12987</strain>
    </source>
</reference>
<keyword evidence="3 8" id="KW-0597">Phosphoprotein</keyword>
<keyword evidence="12" id="KW-1185">Reference proteome</keyword>
<feature type="modified residue" description="4-aspartylphosphate" evidence="8">
    <location>
        <position position="55"/>
    </location>
</feature>
<dbReference type="InterPro" id="IPR001789">
    <property type="entry name" value="Sig_transdc_resp-reg_receiver"/>
</dbReference>
<dbReference type="Proteomes" id="UP000644756">
    <property type="component" value="Unassembled WGS sequence"/>
</dbReference>
<evidence type="ECO:0000256" key="4">
    <source>
        <dbReference type="ARBA" id="ARBA00023012"/>
    </source>
</evidence>
<organism evidence="11 12">
    <name type="scientific">Paenibacillus abyssi</name>
    <dbReference type="NCBI Taxonomy" id="1340531"/>
    <lineage>
        <taxon>Bacteria</taxon>
        <taxon>Bacillati</taxon>
        <taxon>Bacillota</taxon>
        <taxon>Bacilli</taxon>
        <taxon>Bacillales</taxon>
        <taxon>Paenibacillaceae</taxon>
        <taxon>Paenibacillus</taxon>
    </lineage>
</organism>
<dbReference type="SMART" id="SM00342">
    <property type="entry name" value="HTH_ARAC"/>
    <property type="match status" value="1"/>
</dbReference>
<dbReference type="InterPro" id="IPR009057">
    <property type="entry name" value="Homeodomain-like_sf"/>
</dbReference>
<name>A0A917FQK2_9BACL</name>
<dbReference type="Gene3D" id="1.10.10.60">
    <property type="entry name" value="Homeodomain-like"/>
    <property type="match status" value="2"/>
</dbReference>
<evidence type="ECO:0000256" key="8">
    <source>
        <dbReference type="PROSITE-ProRule" id="PRU00169"/>
    </source>
</evidence>
<dbReference type="GO" id="GO:0005737">
    <property type="term" value="C:cytoplasm"/>
    <property type="evidence" value="ECO:0007669"/>
    <property type="project" value="UniProtKB-SubCell"/>
</dbReference>
<keyword evidence="4" id="KW-0902">Two-component regulatory system</keyword>
<sequence>MYKVLLVDDERIILEGIAAIVDWSTYGTELIGTARNGIEAMAFIEQHRPDIVISDIKMPGMDGLQLVEHAKTLLPEIEFIMLSGFGEFDYAKKAMHYGVKHYLLKPCSEELIGQAIAEVVDDLQEKQSKQLFLDKLQAELIKVLPSAKEQFLKELVTNKMYGRREWEQYRSLFGISVQNRKVRLLLCQLEGEFEFEHLFALKNIAEDILTKQLLILSTTMGNHVLLLVNDFFEDEQLLALLGTVKQTFTDYYKLDATIAVSEPDDITKARYMYLDTLKCLKHRFYLGEGSLITVKDITIPADQDVKPFLYDDGTLCMLVKSGDWEGVRQELDELFKVLSEQRMMDNSIKADLIPIYIAMIRQADPQETGIYLKSLAKLDAMNTLHALREFIEETAKRICTANYENQRTRHTGIIAKVMDIIDENLGNPSLSLQWVAGEILYMNADYLGKLFKKETGEKFSNFVMRSRMDKAIEHIGETEDVKVFELAEMLGFGDNPQYFSQVFKKYTGFSPSEYKKA</sequence>
<feature type="domain" description="Response regulatory" evidence="10">
    <location>
        <begin position="3"/>
        <end position="120"/>
    </location>
</feature>
<evidence type="ECO:0000313" key="12">
    <source>
        <dbReference type="Proteomes" id="UP000644756"/>
    </source>
</evidence>
<dbReference type="GO" id="GO:0000160">
    <property type="term" value="P:phosphorelay signal transduction system"/>
    <property type="evidence" value="ECO:0007669"/>
    <property type="project" value="UniProtKB-KW"/>
</dbReference>
<dbReference type="GO" id="GO:0003700">
    <property type="term" value="F:DNA-binding transcription factor activity"/>
    <property type="evidence" value="ECO:0007669"/>
    <property type="project" value="InterPro"/>
</dbReference>
<evidence type="ECO:0000256" key="2">
    <source>
        <dbReference type="ARBA" id="ARBA00022490"/>
    </source>
</evidence>
<evidence type="ECO:0000256" key="3">
    <source>
        <dbReference type="ARBA" id="ARBA00022553"/>
    </source>
</evidence>
<dbReference type="GO" id="GO:0043565">
    <property type="term" value="F:sequence-specific DNA binding"/>
    <property type="evidence" value="ECO:0007669"/>
    <property type="project" value="InterPro"/>
</dbReference>
<keyword evidence="6 11" id="KW-0238">DNA-binding</keyword>
<evidence type="ECO:0000256" key="6">
    <source>
        <dbReference type="ARBA" id="ARBA00023125"/>
    </source>
</evidence>
<dbReference type="InterPro" id="IPR018060">
    <property type="entry name" value="HTH_AraC"/>
</dbReference>
<keyword evidence="7" id="KW-0804">Transcription</keyword>
<dbReference type="Pfam" id="PF12833">
    <property type="entry name" value="HTH_18"/>
    <property type="match status" value="1"/>
</dbReference>
<comment type="caution">
    <text evidence="11">The sequence shown here is derived from an EMBL/GenBank/DDBJ whole genome shotgun (WGS) entry which is preliminary data.</text>
</comment>
<reference evidence="11" key="1">
    <citation type="journal article" date="2014" name="Int. J. Syst. Evol. Microbiol.">
        <title>Complete genome sequence of Corynebacterium casei LMG S-19264T (=DSM 44701T), isolated from a smear-ripened cheese.</title>
        <authorList>
            <consortium name="US DOE Joint Genome Institute (JGI-PGF)"/>
            <person name="Walter F."/>
            <person name="Albersmeier A."/>
            <person name="Kalinowski J."/>
            <person name="Ruckert C."/>
        </authorList>
    </citation>
    <scope>NUCLEOTIDE SEQUENCE</scope>
    <source>
        <strain evidence="11">CGMCC 1.12987</strain>
    </source>
</reference>
<dbReference type="SUPFAM" id="SSF52172">
    <property type="entry name" value="CheY-like"/>
    <property type="match status" value="1"/>
</dbReference>
<proteinExistence type="predicted"/>
<dbReference type="SMART" id="SM00448">
    <property type="entry name" value="REC"/>
    <property type="match status" value="1"/>
</dbReference>